<accession>A0A9Q1K635</accession>
<dbReference type="AlphaFoldDB" id="A0A9Q1K635"/>
<feature type="region of interest" description="Disordered" evidence="1">
    <location>
        <begin position="306"/>
        <end position="349"/>
    </location>
</feature>
<sequence length="683" mass="73716">MKSLMSSMADAIMRQVSEQVKRAMEVASSAKPVHEKEPSHRPKRMPSLRPMERNREVARSDRSDQLPPGRQGACSDGTCCPICTRENGKQEPAPPPPRDEEYSTEVVATIVGGYVKEITRSAWKAQLRSAQQVLTKVNSTRMIRLPMRFGDKSKFKSLDVDFLVVDIPTAYNGDGDYTSGSPPSSRPSSSDAPASASKGLVASSSAASPSDEGGINSTSSGSRPSAVAHSCLSIKCRPQNIGHLKIRLRGLARPCGGSRGRRSGLAGSPAPCLDRISRGLLQLTLQLFLFGLPAASHSVSNIERRAPPAADTLRRPLPLWQRHQPWPSPPRRPLGGLKPQGPPSPRRELDARVPLDEVGEGCRVNEQAPLATGFAAPAPLEGGSAPLMTGSPIGEQTDGRPSPPTYEGADAPVSQGGPLVLCFLRTGKLTVGLFPQGTREGACQKKFKSMSQEKLREERRIRSYTIPFWPAEQQGATSLPPAYARQRSPLVRDLEDCQPSPRLICIKQTGSQVSTKHKTGYTTPSPWSSWGPSGPWSGTWFLGPSCGSERVGAPGNSNPSATISVTGDVRPFCLGTEPRGPNDDSVGELVEAPSEDKLREECQEAKLGEPYREECALDQQLVRRLDTGSRLRLCHPTNLEVRHIVSYGDLPRVRHLHLRAKNAGGGGVLTPRPRGHALAQKGE</sequence>
<organism evidence="2 3">
    <name type="scientific">Carnegiea gigantea</name>
    <dbReference type="NCBI Taxonomy" id="171969"/>
    <lineage>
        <taxon>Eukaryota</taxon>
        <taxon>Viridiplantae</taxon>
        <taxon>Streptophyta</taxon>
        <taxon>Embryophyta</taxon>
        <taxon>Tracheophyta</taxon>
        <taxon>Spermatophyta</taxon>
        <taxon>Magnoliopsida</taxon>
        <taxon>eudicotyledons</taxon>
        <taxon>Gunneridae</taxon>
        <taxon>Pentapetalae</taxon>
        <taxon>Caryophyllales</taxon>
        <taxon>Cactineae</taxon>
        <taxon>Cactaceae</taxon>
        <taxon>Cactoideae</taxon>
        <taxon>Echinocereeae</taxon>
        <taxon>Carnegiea</taxon>
    </lineage>
</organism>
<feature type="region of interest" description="Disordered" evidence="1">
    <location>
        <begin position="20"/>
        <end position="76"/>
    </location>
</feature>
<reference evidence="2" key="1">
    <citation type="submission" date="2022-04" db="EMBL/GenBank/DDBJ databases">
        <title>Carnegiea gigantea Genome sequencing and assembly v2.</title>
        <authorList>
            <person name="Copetti D."/>
            <person name="Sanderson M.J."/>
            <person name="Burquez A."/>
            <person name="Wojciechowski M.F."/>
        </authorList>
    </citation>
    <scope>NUCLEOTIDE SEQUENCE</scope>
    <source>
        <strain evidence="2">SGP5-SGP5p</strain>
        <tissue evidence="2">Aerial part</tissue>
    </source>
</reference>
<dbReference type="EMBL" id="JAKOGI010000317">
    <property type="protein sequence ID" value="KAJ8437091.1"/>
    <property type="molecule type" value="Genomic_DNA"/>
</dbReference>
<comment type="caution">
    <text evidence="2">The sequence shown here is derived from an EMBL/GenBank/DDBJ whole genome shotgun (WGS) entry which is preliminary data.</text>
</comment>
<gene>
    <name evidence="2" type="ORF">Cgig2_016445</name>
</gene>
<feature type="compositionally biased region" description="Basic and acidic residues" evidence="1">
    <location>
        <begin position="50"/>
        <end position="64"/>
    </location>
</feature>
<proteinExistence type="predicted"/>
<evidence type="ECO:0000313" key="3">
    <source>
        <dbReference type="Proteomes" id="UP001153076"/>
    </source>
</evidence>
<feature type="region of interest" description="Disordered" evidence="1">
    <location>
        <begin position="664"/>
        <end position="683"/>
    </location>
</feature>
<name>A0A9Q1K635_9CARY</name>
<evidence type="ECO:0000256" key="1">
    <source>
        <dbReference type="SAM" id="MobiDB-lite"/>
    </source>
</evidence>
<feature type="region of interest" description="Disordered" evidence="1">
    <location>
        <begin position="173"/>
        <end position="223"/>
    </location>
</feature>
<protein>
    <submittedName>
        <fullName evidence="2">Uncharacterized protein</fullName>
    </submittedName>
</protein>
<keyword evidence="3" id="KW-1185">Reference proteome</keyword>
<feature type="compositionally biased region" description="Low complexity" evidence="1">
    <location>
        <begin position="179"/>
        <end position="197"/>
    </location>
</feature>
<dbReference type="Proteomes" id="UP001153076">
    <property type="component" value="Unassembled WGS sequence"/>
</dbReference>
<evidence type="ECO:0000313" key="2">
    <source>
        <dbReference type="EMBL" id="KAJ8437091.1"/>
    </source>
</evidence>
<feature type="region of interest" description="Disordered" evidence="1">
    <location>
        <begin position="389"/>
        <end position="409"/>
    </location>
</feature>